<name>A0ABN8MGM2_9CNID</name>
<reference evidence="2 3" key="1">
    <citation type="submission" date="2022-05" db="EMBL/GenBank/DDBJ databases">
        <authorList>
            <consortium name="Genoscope - CEA"/>
            <person name="William W."/>
        </authorList>
    </citation>
    <scope>NUCLEOTIDE SEQUENCE [LARGE SCALE GENOMIC DNA]</scope>
</reference>
<dbReference type="EMBL" id="CALNXI010000465">
    <property type="protein sequence ID" value="CAH3027665.1"/>
    <property type="molecule type" value="Genomic_DNA"/>
</dbReference>
<evidence type="ECO:0000256" key="1">
    <source>
        <dbReference type="SAM" id="Coils"/>
    </source>
</evidence>
<evidence type="ECO:0008006" key="4">
    <source>
        <dbReference type="Google" id="ProtNLM"/>
    </source>
</evidence>
<comment type="caution">
    <text evidence="2">The sequence shown here is derived from an EMBL/GenBank/DDBJ whole genome shotgun (WGS) entry which is preliminary data.</text>
</comment>
<gene>
    <name evidence="2" type="ORF">PEVE_00032116</name>
</gene>
<evidence type="ECO:0000313" key="3">
    <source>
        <dbReference type="Proteomes" id="UP001159427"/>
    </source>
</evidence>
<dbReference type="SUPFAM" id="SSF57997">
    <property type="entry name" value="Tropomyosin"/>
    <property type="match status" value="1"/>
</dbReference>
<protein>
    <recommendedName>
        <fullName evidence="4">Chromosome partition protein Smc</fullName>
    </recommendedName>
</protein>
<proteinExistence type="predicted"/>
<dbReference type="Gene3D" id="1.10.287.1490">
    <property type="match status" value="1"/>
</dbReference>
<keyword evidence="1" id="KW-0175">Coiled coil</keyword>
<sequence>MIGQHGEQIKSLKEKIEEKNEEISRLEKAMKELEDKNKKLHIALKTRIEEITKLKSRIHKLETEKKGLEDKLRNVEGKLERVEKEVGELEKANKIKQLEDKIEELERDKTDLETKLNSVEAELATVRKQVTKLKEENKASQELNATLGENLEKMSKKVEEMASAFEKTDAENMTLKRDIKNVQETIQIMAAVPENISQSPAEQEIEKASIYLGEMCSRIQAMMYQNVLPSKYNHTKNYLVKYLEEDIAKIKDAGEKNEAELKWAELKKKLKWEDTLHKRTIKELKSRRNKTAHPTLTEKVLLESLAVMKKHGELNGWTEEQIVEDLFEMWKILRK</sequence>
<accession>A0ABN8MGM2</accession>
<organism evidence="2 3">
    <name type="scientific">Porites evermanni</name>
    <dbReference type="NCBI Taxonomy" id="104178"/>
    <lineage>
        <taxon>Eukaryota</taxon>
        <taxon>Metazoa</taxon>
        <taxon>Cnidaria</taxon>
        <taxon>Anthozoa</taxon>
        <taxon>Hexacorallia</taxon>
        <taxon>Scleractinia</taxon>
        <taxon>Fungiina</taxon>
        <taxon>Poritidae</taxon>
        <taxon>Porites</taxon>
    </lineage>
</organism>
<feature type="coiled-coil region" evidence="1">
    <location>
        <begin position="2"/>
        <end position="185"/>
    </location>
</feature>
<keyword evidence="3" id="KW-1185">Reference proteome</keyword>
<dbReference type="Proteomes" id="UP001159427">
    <property type="component" value="Unassembled WGS sequence"/>
</dbReference>
<evidence type="ECO:0000313" key="2">
    <source>
        <dbReference type="EMBL" id="CAH3027665.1"/>
    </source>
</evidence>